<keyword evidence="2" id="KW-0963">Cytoplasm</keyword>
<name>A0A7R8XE20_9CRUS</name>
<dbReference type="EMBL" id="CAJPEV010000659">
    <property type="protein sequence ID" value="CAG0887352.1"/>
    <property type="molecule type" value="Genomic_DNA"/>
</dbReference>
<dbReference type="Proteomes" id="UP000677054">
    <property type="component" value="Unassembled WGS sequence"/>
</dbReference>
<evidence type="ECO:0000313" key="4">
    <source>
        <dbReference type="EMBL" id="CAD7244556.1"/>
    </source>
</evidence>
<gene>
    <name evidence="4" type="ORF">DSTB1V02_LOCUS4450</name>
</gene>
<dbReference type="GO" id="GO:0007309">
    <property type="term" value="P:oocyte axis specification"/>
    <property type="evidence" value="ECO:0007669"/>
    <property type="project" value="TreeGrafter"/>
</dbReference>
<dbReference type="InterPro" id="IPR052139">
    <property type="entry name" value="Methylosome_Comp_WDR77"/>
</dbReference>
<organism evidence="4">
    <name type="scientific">Darwinula stevensoni</name>
    <dbReference type="NCBI Taxonomy" id="69355"/>
    <lineage>
        <taxon>Eukaryota</taxon>
        <taxon>Metazoa</taxon>
        <taxon>Ecdysozoa</taxon>
        <taxon>Arthropoda</taxon>
        <taxon>Crustacea</taxon>
        <taxon>Oligostraca</taxon>
        <taxon>Ostracoda</taxon>
        <taxon>Podocopa</taxon>
        <taxon>Podocopida</taxon>
        <taxon>Darwinulocopina</taxon>
        <taxon>Darwinuloidea</taxon>
        <taxon>Darwinulidae</taxon>
        <taxon>Darwinula</taxon>
    </lineage>
</organism>
<dbReference type="GO" id="GO:0034709">
    <property type="term" value="C:methylosome"/>
    <property type="evidence" value="ECO:0007669"/>
    <property type="project" value="TreeGrafter"/>
</dbReference>
<proteinExistence type="predicted"/>
<keyword evidence="5" id="KW-1185">Reference proteome</keyword>
<dbReference type="PANTHER" id="PTHR46853:SF1">
    <property type="entry name" value="METHYLOSOME PROTEIN 50"/>
    <property type="match status" value="1"/>
</dbReference>
<dbReference type="EMBL" id="LR900176">
    <property type="protein sequence ID" value="CAD7244556.1"/>
    <property type="molecule type" value="Genomic_DNA"/>
</dbReference>
<sequence length="180" mass="19628">MEVGKEEEPMMNGGDQEEGAPCITNAFAASPERSTIQPHFDSLQISTDGSFLLGASNLNGQRWDGSIWLWRDSQALLIPSKARAAYFNPAGISDVAFLDKGQKVLAAEDTGVIHILKADEDEDGKGYFAHLAAVEENDDAILSLSVNHQTEIVISGSADKRSETFHLQLPRNEVECYFAT</sequence>
<evidence type="ECO:0000256" key="1">
    <source>
        <dbReference type="ARBA" id="ARBA00004496"/>
    </source>
</evidence>
<accession>A0A7R8XE20</accession>
<dbReference type="OrthoDB" id="10260946at2759"/>
<dbReference type="AlphaFoldDB" id="A0A7R8XE20"/>
<comment type="subcellular location">
    <subcellularLocation>
        <location evidence="1">Cytoplasm</location>
    </subcellularLocation>
</comment>
<feature type="region of interest" description="Disordered" evidence="3">
    <location>
        <begin position="1"/>
        <end position="21"/>
    </location>
</feature>
<evidence type="ECO:0000256" key="2">
    <source>
        <dbReference type="ARBA" id="ARBA00022490"/>
    </source>
</evidence>
<evidence type="ECO:0000256" key="3">
    <source>
        <dbReference type="SAM" id="MobiDB-lite"/>
    </source>
</evidence>
<dbReference type="SUPFAM" id="SSF50978">
    <property type="entry name" value="WD40 repeat-like"/>
    <property type="match status" value="1"/>
</dbReference>
<dbReference type="InterPro" id="IPR036322">
    <property type="entry name" value="WD40_repeat_dom_sf"/>
</dbReference>
<dbReference type="PANTHER" id="PTHR46853">
    <property type="entry name" value="METHYLOSOME PROTEIN 50"/>
    <property type="match status" value="1"/>
</dbReference>
<protein>
    <submittedName>
        <fullName evidence="4">Uncharacterized protein</fullName>
    </submittedName>
</protein>
<dbReference type="Gene3D" id="2.130.10.10">
    <property type="entry name" value="YVTN repeat-like/Quinoprotein amine dehydrogenase"/>
    <property type="match status" value="1"/>
</dbReference>
<reference evidence="4" key="1">
    <citation type="submission" date="2020-11" db="EMBL/GenBank/DDBJ databases">
        <authorList>
            <person name="Tran Van P."/>
        </authorList>
    </citation>
    <scope>NUCLEOTIDE SEQUENCE</scope>
</reference>
<dbReference type="InterPro" id="IPR015943">
    <property type="entry name" value="WD40/YVTN_repeat-like_dom_sf"/>
</dbReference>
<evidence type="ECO:0000313" key="5">
    <source>
        <dbReference type="Proteomes" id="UP000677054"/>
    </source>
</evidence>